<dbReference type="EMBL" id="JBGORX010000011">
    <property type="protein sequence ID" value="MFJ1269979.1"/>
    <property type="molecule type" value="Genomic_DNA"/>
</dbReference>
<evidence type="ECO:0000313" key="3">
    <source>
        <dbReference type="Proteomes" id="UP001615550"/>
    </source>
</evidence>
<organism evidence="2 3">
    <name type="scientific">Legionella lytica</name>
    <dbReference type="NCBI Taxonomy" id="96232"/>
    <lineage>
        <taxon>Bacteria</taxon>
        <taxon>Pseudomonadati</taxon>
        <taxon>Pseudomonadota</taxon>
        <taxon>Gammaproteobacteria</taxon>
        <taxon>Legionellales</taxon>
        <taxon>Legionellaceae</taxon>
        <taxon>Legionella</taxon>
    </lineage>
</organism>
<reference evidence="2 3" key="1">
    <citation type="submission" date="2024-08" db="EMBL/GenBank/DDBJ databases">
        <title>Draft Genome Sequence of Legionella lytica strain DSB2004, Isolated From a Fire Sprinkler System.</title>
        <authorList>
            <person name="Everhart A.D."/>
            <person name="Kidane D.T."/>
            <person name="Farone A.L."/>
            <person name="Farone M.B."/>
        </authorList>
    </citation>
    <scope>NUCLEOTIDE SEQUENCE [LARGE SCALE GENOMIC DNA]</scope>
    <source>
        <strain evidence="2 3">DSB2004</strain>
    </source>
</reference>
<sequence length="247" mass="27915">MFLSNSNKLSMYFKGLDKDCCLIVIGMLYITIFFTSFVMGYKTVDLNGRILCASVFIFPLLFPINDSLTEIFGEKTSYLMIIATIICEFLFSYITYFLASLPSPALWKNQEIYPLLTSGFLHIAVADSISLAIGFFANTYVLSKWGVKVFGKGFFIRSLGATAVGEFLFTISTNLITFHYFGVASFSDTFNIIISDYALKMIYSLIICIPNAFIVYQIKKVININDAKNGNAYNVMNINQLRTKYRV</sequence>
<feature type="transmembrane region" description="Helical" evidence="1">
    <location>
        <begin position="201"/>
        <end position="218"/>
    </location>
</feature>
<feature type="transmembrane region" description="Helical" evidence="1">
    <location>
        <begin position="76"/>
        <end position="99"/>
    </location>
</feature>
<proteinExistence type="predicted"/>
<evidence type="ECO:0000256" key="1">
    <source>
        <dbReference type="SAM" id="Phobius"/>
    </source>
</evidence>
<feature type="transmembrane region" description="Helical" evidence="1">
    <location>
        <begin position="46"/>
        <end position="64"/>
    </location>
</feature>
<gene>
    <name evidence="2" type="ORF">ACD661_15580</name>
</gene>
<feature type="transmembrane region" description="Helical" evidence="1">
    <location>
        <begin position="119"/>
        <end position="142"/>
    </location>
</feature>
<protein>
    <submittedName>
        <fullName evidence="2">VUT family protein</fullName>
    </submittedName>
</protein>
<keyword evidence="1" id="KW-1133">Transmembrane helix</keyword>
<comment type="caution">
    <text evidence="2">The sequence shown here is derived from an EMBL/GenBank/DDBJ whole genome shotgun (WGS) entry which is preliminary data.</text>
</comment>
<feature type="transmembrane region" description="Helical" evidence="1">
    <location>
        <begin position="154"/>
        <end position="181"/>
    </location>
</feature>
<dbReference type="PANTHER" id="PTHR34300">
    <property type="entry name" value="QUEUOSINE PRECURSOR TRANSPORTER-RELATED"/>
    <property type="match status" value="1"/>
</dbReference>
<keyword evidence="1" id="KW-0812">Transmembrane</keyword>
<evidence type="ECO:0000313" key="2">
    <source>
        <dbReference type="EMBL" id="MFJ1269979.1"/>
    </source>
</evidence>
<accession>A0ABW8DBA2</accession>
<dbReference type="PANTHER" id="PTHR34300:SF2">
    <property type="entry name" value="QUEUOSINE PRECURSOR TRANSPORTER-RELATED"/>
    <property type="match status" value="1"/>
</dbReference>
<dbReference type="Pfam" id="PF02592">
    <property type="entry name" value="Vut_1"/>
    <property type="match status" value="1"/>
</dbReference>
<name>A0ABW8DBA2_9GAMM</name>
<keyword evidence="1" id="KW-0472">Membrane</keyword>
<feature type="transmembrane region" description="Helical" evidence="1">
    <location>
        <begin position="20"/>
        <end position="40"/>
    </location>
</feature>
<keyword evidence="3" id="KW-1185">Reference proteome</keyword>
<dbReference type="RefSeq" id="WP_400188791.1">
    <property type="nucleotide sequence ID" value="NZ_JBGORX010000011.1"/>
</dbReference>
<dbReference type="InterPro" id="IPR003744">
    <property type="entry name" value="YhhQ"/>
</dbReference>
<dbReference type="Proteomes" id="UP001615550">
    <property type="component" value="Unassembled WGS sequence"/>
</dbReference>